<evidence type="ECO:0000256" key="3">
    <source>
        <dbReference type="ARBA" id="ARBA00022692"/>
    </source>
</evidence>
<dbReference type="EMBL" id="LCPH01000006">
    <property type="protein sequence ID" value="KKU92796.1"/>
    <property type="molecule type" value="Genomic_DNA"/>
</dbReference>
<organism evidence="7 8">
    <name type="scientific">Candidatus Yanofskybacteria bacterium GW2011_GWC1_48_11</name>
    <dbReference type="NCBI Taxonomy" id="1619027"/>
    <lineage>
        <taxon>Bacteria</taxon>
        <taxon>Candidatus Yanofskyibacteriota</taxon>
    </lineage>
</organism>
<evidence type="ECO:0000313" key="7">
    <source>
        <dbReference type="EMBL" id="KKU92796.1"/>
    </source>
</evidence>
<dbReference type="InterPro" id="IPR007156">
    <property type="entry name" value="MamQ_LemA"/>
</dbReference>
<evidence type="ECO:0000256" key="6">
    <source>
        <dbReference type="SAM" id="Phobius"/>
    </source>
</evidence>
<dbReference type="PANTHER" id="PTHR34478:SF1">
    <property type="entry name" value="PROTEIN LEMA"/>
    <property type="match status" value="1"/>
</dbReference>
<keyword evidence="5 6" id="KW-0472">Membrane</keyword>
<reference evidence="7 8" key="1">
    <citation type="journal article" date="2015" name="Nature">
        <title>rRNA introns, odd ribosomes, and small enigmatic genomes across a large radiation of phyla.</title>
        <authorList>
            <person name="Brown C.T."/>
            <person name="Hug L.A."/>
            <person name="Thomas B.C."/>
            <person name="Sharon I."/>
            <person name="Castelle C.J."/>
            <person name="Singh A."/>
            <person name="Wilkins M.J."/>
            <person name="Williams K.H."/>
            <person name="Banfield J.F."/>
        </authorList>
    </citation>
    <scope>NUCLEOTIDE SEQUENCE [LARGE SCALE GENOMIC DNA]</scope>
</reference>
<keyword evidence="3 6" id="KW-0812">Transmembrane</keyword>
<evidence type="ECO:0000313" key="8">
    <source>
        <dbReference type="Proteomes" id="UP000034462"/>
    </source>
</evidence>
<dbReference type="PANTHER" id="PTHR34478">
    <property type="entry name" value="PROTEIN LEMA"/>
    <property type="match status" value="1"/>
</dbReference>
<evidence type="ECO:0000256" key="5">
    <source>
        <dbReference type="ARBA" id="ARBA00023136"/>
    </source>
</evidence>
<proteinExistence type="inferred from homology"/>
<comment type="caution">
    <text evidence="7">The sequence shown here is derived from an EMBL/GenBank/DDBJ whole genome shotgun (WGS) entry which is preliminary data.</text>
</comment>
<keyword evidence="4 6" id="KW-1133">Transmembrane helix</keyword>
<dbReference type="GO" id="GO:0016020">
    <property type="term" value="C:membrane"/>
    <property type="evidence" value="ECO:0007669"/>
    <property type="project" value="UniProtKB-SubCell"/>
</dbReference>
<protein>
    <submittedName>
        <fullName evidence="7">LemA family protein</fullName>
    </submittedName>
</protein>
<evidence type="ECO:0000256" key="4">
    <source>
        <dbReference type="ARBA" id="ARBA00022989"/>
    </source>
</evidence>
<name>A0A837IM15_9BACT</name>
<dbReference type="SUPFAM" id="SSF140478">
    <property type="entry name" value="LemA-like"/>
    <property type="match status" value="1"/>
</dbReference>
<comment type="subcellular location">
    <subcellularLocation>
        <location evidence="1">Membrane</location>
        <topology evidence="1">Single-pass membrane protein</topology>
    </subcellularLocation>
</comment>
<dbReference type="InterPro" id="IPR023353">
    <property type="entry name" value="LemA-like_dom_sf"/>
</dbReference>
<dbReference type="Pfam" id="PF04011">
    <property type="entry name" value="LemA"/>
    <property type="match status" value="1"/>
</dbReference>
<evidence type="ECO:0000256" key="1">
    <source>
        <dbReference type="ARBA" id="ARBA00004167"/>
    </source>
</evidence>
<feature type="transmembrane region" description="Helical" evidence="6">
    <location>
        <begin position="28"/>
        <end position="48"/>
    </location>
</feature>
<gene>
    <name evidence="7" type="ORF">UY25_C0006G0018</name>
</gene>
<dbReference type="AlphaFoldDB" id="A0A837IM15"/>
<dbReference type="Proteomes" id="UP000034462">
    <property type="component" value="Unassembled WGS sequence"/>
</dbReference>
<accession>A0A837IM15</accession>
<comment type="similarity">
    <text evidence="2">Belongs to the LemA family.</text>
</comment>
<dbReference type="Gene3D" id="1.20.1440.20">
    <property type="entry name" value="LemA-like domain"/>
    <property type="match status" value="1"/>
</dbReference>
<evidence type="ECO:0000256" key="2">
    <source>
        <dbReference type="ARBA" id="ARBA00008854"/>
    </source>
</evidence>
<sequence>MNILFPVIFVILIISGFFDVIPWSINIVALIGAVALWGVLVYNSFVTLRNRVREAFSDINVQLKRRYDLIPNLVNTVKGYATHERELLAKVTEARTRAMGAQGIHDKAVAENMLSQTLKSLFAVAENYPDLKASANFLELQRELRDTEDKIQAARRFYNTNVMSLNTSVESFPSNMIARAFAFKKEEFFELEEEAARSAPQVQF</sequence>